<comment type="caution">
    <text evidence="18">The sequence shown here is derived from an EMBL/GenBank/DDBJ whole genome shotgun (WGS) entry which is preliminary data.</text>
</comment>
<dbReference type="GO" id="GO:0005509">
    <property type="term" value="F:calcium ion binding"/>
    <property type="evidence" value="ECO:0007669"/>
    <property type="project" value="InterPro"/>
</dbReference>
<evidence type="ECO:0000256" key="1">
    <source>
        <dbReference type="ARBA" id="ARBA00001589"/>
    </source>
</evidence>
<evidence type="ECO:0000256" key="14">
    <source>
        <dbReference type="PIRSR" id="PIRSR605511-1"/>
    </source>
</evidence>
<accession>A0AAW2HWG1</accession>
<dbReference type="SUPFAM" id="SSF63829">
    <property type="entry name" value="Calcium-dependent phosphotriesterase"/>
    <property type="match status" value="1"/>
</dbReference>
<evidence type="ECO:0000256" key="7">
    <source>
        <dbReference type="ARBA" id="ARBA00013227"/>
    </source>
</evidence>
<evidence type="ECO:0000256" key="12">
    <source>
        <dbReference type="ARBA" id="ARBA00022837"/>
    </source>
</evidence>
<feature type="chain" id="PRO_5043677177" description="Regucalcin" evidence="16">
    <location>
        <begin position="20"/>
        <end position="330"/>
    </location>
</feature>
<evidence type="ECO:0000256" key="16">
    <source>
        <dbReference type="SAM" id="SignalP"/>
    </source>
</evidence>
<keyword evidence="15" id="KW-0862">Zinc</keyword>
<dbReference type="PANTHER" id="PTHR10907:SF66">
    <property type="entry name" value="MIP34848P1-RELATED"/>
    <property type="match status" value="1"/>
</dbReference>
<dbReference type="PRINTS" id="PR01791">
    <property type="entry name" value="REGUCALCIN"/>
</dbReference>
<feature type="binding site" evidence="15">
    <location>
        <position position="36"/>
    </location>
    <ligand>
        <name>a divalent metal cation</name>
        <dbReference type="ChEBI" id="CHEBI:60240"/>
    </ligand>
</feature>
<comment type="cofactor">
    <cofactor evidence="15">
        <name>Zn(2+)</name>
        <dbReference type="ChEBI" id="CHEBI:29105"/>
    </cofactor>
    <text evidence="15">Binds 1 divalent metal cation per subunit.</text>
</comment>
<evidence type="ECO:0000256" key="10">
    <source>
        <dbReference type="ARBA" id="ARBA00022723"/>
    </source>
</evidence>
<reference evidence="18" key="1">
    <citation type="journal article" date="2024" name="Gigascience">
        <title>Chromosome-level genome of the poultry shaft louse Menopon gallinae provides insight into the host-switching and adaptive evolution of parasitic lice.</title>
        <authorList>
            <person name="Xu Y."/>
            <person name="Ma L."/>
            <person name="Liu S."/>
            <person name="Liang Y."/>
            <person name="Liu Q."/>
            <person name="He Z."/>
            <person name="Tian L."/>
            <person name="Duan Y."/>
            <person name="Cai W."/>
            <person name="Li H."/>
            <person name="Song F."/>
        </authorList>
    </citation>
    <scope>NUCLEOTIDE SEQUENCE</scope>
    <source>
        <strain evidence="18">Cailab_2023a</strain>
    </source>
</reference>
<dbReference type="InterPro" id="IPR013658">
    <property type="entry name" value="SGL"/>
</dbReference>
<dbReference type="PRINTS" id="PR01790">
    <property type="entry name" value="SMP30FAMILY"/>
</dbReference>
<protein>
    <recommendedName>
        <fullName evidence="8">Regucalcin</fullName>
        <ecNumber evidence="7">3.1.1.17</ecNumber>
    </recommendedName>
    <alternativeName>
        <fullName evidence="13">Gluconolactonase</fullName>
    </alternativeName>
</protein>
<keyword evidence="10 15" id="KW-0479">Metal-binding</keyword>
<evidence type="ECO:0000256" key="4">
    <source>
        <dbReference type="ARBA" id="ARBA00001946"/>
    </source>
</evidence>
<evidence type="ECO:0000256" key="13">
    <source>
        <dbReference type="ARBA" id="ARBA00032464"/>
    </source>
</evidence>
<feature type="binding site" evidence="15">
    <location>
        <position position="146"/>
    </location>
    <ligand>
        <name>substrate</name>
    </ligand>
</feature>
<evidence type="ECO:0000256" key="3">
    <source>
        <dbReference type="ARBA" id="ARBA00001936"/>
    </source>
</evidence>
<dbReference type="FunFam" id="2.120.10.30:FF:000027">
    <property type="entry name" value="Regucalcin homologue"/>
    <property type="match status" value="1"/>
</dbReference>
<comment type="similarity">
    <text evidence="6">Belongs to the SMP-30/CGR1 family.</text>
</comment>
<comment type="cofactor">
    <cofactor evidence="3">
        <name>Mn(2+)</name>
        <dbReference type="ChEBI" id="CHEBI:29035"/>
    </cofactor>
</comment>
<comment type="cofactor">
    <cofactor evidence="4">
        <name>Mg(2+)</name>
        <dbReference type="ChEBI" id="CHEBI:18420"/>
    </cofactor>
</comment>
<gene>
    <name evidence="18" type="ORF">PYX00_006758</name>
</gene>
<evidence type="ECO:0000256" key="15">
    <source>
        <dbReference type="PIRSR" id="PIRSR605511-2"/>
    </source>
</evidence>
<evidence type="ECO:0000256" key="11">
    <source>
        <dbReference type="ARBA" id="ARBA00022801"/>
    </source>
</evidence>
<dbReference type="GO" id="GO:0004341">
    <property type="term" value="F:gluconolactonase activity"/>
    <property type="evidence" value="ECO:0007669"/>
    <property type="project" value="UniProtKB-EC"/>
</dbReference>
<dbReference type="PANTHER" id="PTHR10907">
    <property type="entry name" value="REGUCALCIN"/>
    <property type="match status" value="1"/>
</dbReference>
<evidence type="ECO:0000313" key="18">
    <source>
        <dbReference type="EMBL" id="KAL0274305.1"/>
    </source>
</evidence>
<dbReference type="Gene3D" id="2.120.10.30">
    <property type="entry name" value="TolB, C-terminal domain"/>
    <property type="match status" value="1"/>
</dbReference>
<proteinExistence type="inferred from homology"/>
<dbReference type="GO" id="GO:0019853">
    <property type="term" value="P:L-ascorbic acid biosynthetic process"/>
    <property type="evidence" value="ECO:0007669"/>
    <property type="project" value="TreeGrafter"/>
</dbReference>
<keyword evidence="16" id="KW-0732">Signal</keyword>
<feature type="active site" description="Proton donor/acceptor" evidence="14">
    <location>
        <position position="231"/>
    </location>
</feature>
<keyword evidence="9" id="KW-0963">Cytoplasm</keyword>
<feature type="domain" description="SMP-30/Gluconolactonase/LRE-like region" evidence="17">
    <location>
        <begin position="35"/>
        <end position="290"/>
    </location>
</feature>
<evidence type="ECO:0000256" key="2">
    <source>
        <dbReference type="ARBA" id="ARBA00001913"/>
    </source>
</evidence>
<evidence type="ECO:0000256" key="8">
    <source>
        <dbReference type="ARBA" id="ARBA00016808"/>
    </source>
</evidence>
<feature type="binding site" evidence="15">
    <location>
        <position position="128"/>
    </location>
    <ligand>
        <name>substrate</name>
    </ligand>
</feature>
<name>A0AAW2HWG1_9NEOP</name>
<feature type="binding site" evidence="15">
    <location>
        <position position="231"/>
    </location>
    <ligand>
        <name>a divalent metal cation</name>
        <dbReference type="ChEBI" id="CHEBI:60240"/>
    </ligand>
</feature>
<evidence type="ECO:0000259" key="17">
    <source>
        <dbReference type="Pfam" id="PF08450"/>
    </source>
</evidence>
<evidence type="ECO:0000256" key="9">
    <source>
        <dbReference type="ARBA" id="ARBA00022490"/>
    </source>
</evidence>
<dbReference type="InterPro" id="IPR008367">
    <property type="entry name" value="Regucalcin"/>
</dbReference>
<evidence type="ECO:0000256" key="5">
    <source>
        <dbReference type="ARBA" id="ARBA00004496"/>
    </source>
</evidence>
<evidence type="ECO:0000256" key="6">
    <source>
        <dbReference type="ARBA" id="ARBA00008853"/>
    </source>
</evidence>
<comment type="cofactor">
    <cofactor evidence="2">
        <name>Ca(2+)</name>
        <dbReference type="ChEBI" id="CHEBI:29108"/>
    </cofactor>
</comment>
<dbReference type="AlphaFoldDB" id="A0AAW2HWG1"/>
<dbReference type="Pfam" id="PF08450">
    <property type="entry name" value="SGL"/>
    <property type="match status" value="1"/>
</dbReference>
<organism evidence="18">
    <name type="scientific">Menopon gallinae</name>
    <name type="common">poultry shaft louse</name>
    <dbReference type="NCBI Taxonomy" id="328185"/>
    <lineage>
        <taxon>Eukaryota</taxon>
        <taxon>Metazoa</taxon>
        <taxon>Ecdysozoa</taxon>
        <taxon>Arthropoda</taxon>
        <taxon>Hexapoda</taxon>
        <taxon>Insecta</taxon>
        <taxon>Pterygota</taxon>
        <taxon>Neoptera</taxon>
        <taxon>Paraneoptera</taxon>
        <taxon>Psocodea</taxon>
        <taxon>Troctomorpha</taxon>
        <taxon>Phthiraptera</taxon>
        <taxon>Amblycera</taxon>
        <taxon>Menoponidae</taxon>
        <taxon>Menopon</taxon>
    </lineage>
</organism>
<comment type="subcellular location">
    <subcellularLocation>
        <location evidence="5">Cytoplasm</location>
    </subcellularLocation>
</comment>
<comment type="catalytic activity">
    <reaction evidence="1">
        <text>D-glucono-1,5-lactone + H2O = D-gluconate + H(+)</text>
        <dbReference type="Rhea" id="RHEA:10440"/>
        <dbReference type="ChEBI" id="CHEBI:15377"/>
        <dbReference type="ChEBI" id="CHEBI:15378"/>
        <dbReference type="ChEBI" id="CHEBI:16217"/>
        <dbReference type="ChEBI" id="CHEBI:18391"/>
        <dbReference type="EC" id="3.1.1.17"/>
    </reaction>
</comment>
<dbReference type="EMBL" id="JARGDH010000003">
    <property type="protein sequence ID" value="KAL0274305.1"/>
    <property type="molecule type" value="Genomic_DNA"/>
</dbReference>
<sequence>MVSFSILLTCSLLVRSGVGMFHPEVKAVTPPVIHGEGPHWDEDKQVLYYVDIKNQTINRYDPKTKDWNQVYIDGGPVSPVIPVQFEDEFVIGRGLDLVRVRWDGKSEKPTDVKVLTSVDGDKPQNRFNDGKVDSSGRLWAGTMGPENPDILPDQGSLYSFEPFNNFRPVKQLSPVSISNGLAWNKNDTLMYYIDSPTRNVDVFDFDILKGTIGNRRTLFSFAENNVTGVPDGMTIDERDNLWVAVYAGKSVLNIDSNSGVLIQSIPFPVTKITSCVFGGANLDTLYVTSSRVGLSGDQLKEEPQAGSVFEVKGLGVKGQAKSNKIRVVLS</sequence>
<feature type="binding site" evidence="15">
    <location>
        <position position="126"/>
    </location>
    <ligand>
        <name>substrate</name>
    </ligand>
</feature>
<dbReference type="GO" id="GO:0005737">
    <property type="term" value="C:cytoplasm"/>
    <property type="evidence" value="ECO:0007669"/>
    <property type="project" value="UniProtKB-SubCell"/>
</dbReference>
<dbReference type="EC" id="3.1.1.17" evidence="7"/>
<keyword evidence="12" id="KW-0106">Calcium</keyword>
<dbReference type="InterPro" id="IPR011042">
    <property type="entry name" value="6-blade_b-propeller_TolB-like"/>
</dbReference>
<feature type="binding site" evidence="15">
    <location>
        <position position="179"/>
    </location>
    <ligand>
        <name>a divalent metal cation</name>
        <dbReference type="ChEBI" id="CHEBI:60240"/>
    </ligand>
</feature>
<dbReference type="GO" id="GO:0030234">
    <property type="term" value="F:enzyme regulator activity"/>
    <property type="evidence" value="ECO:0007669"/>
    <property type="project" value="InterPro"/>
</dbReference>
<keyword evidence="11" id="KW-0378">Hydrolase</keyword>
<dbReference type="InterPro" id="IPR005511">
    <property type="entry name" value="SMP-30"/>
</dbReference>
<feature type="signal peptide" evidence="16">
    <location>
        <begin position="1"/>
        <end position="19"/>
    </location>
</feature>